<gene>
    <name evidence="2" type="ORF">DWY11_13485</name>
</gene>
<accession>A0A3E5DT69</accession>
<proteinExistence type="predicted"/>
<keyword evidence="1" id="KW-1133">Transmembrane helix</keyword>
<dbReference type="EMBL" id="QRVA01000046">
    <property type="protein sequence ID" value="RGS11907.1"/>
    <property type="molecule type" value="Genomic_DNA"/>
</dbReference>
<evidence type="ECO:0000313" key="3">
    <source>
        <dbReference type="Proteomes" id="UP000283872"/>
    </source>
</evidence>
<dbReference type="AlphaFoldDB" id="A0A3E5DT69"/>
<feature type="transmembrane region" description="Helical" evidence="1">
    <location>
        <begin position="12"/>
        <end position="32"/>
    </location>
</feature>
<evidence type="ECO:0000313" key="2">
    <source>
        <dbReference type="EMBL" id="RGS11907.1"/>
    </source>
</evidence>
<keyword evidence="1" id="KW-0472">Membrane</keyword>
<evidence type="ECO:0000256" key="1">
    <source>
        <dbReference type="SAM" id="Phobius"/>
    </source>
</evidence>
<keyword evidence="1" id="KW-0812">Transmembrane</keyword>
<organism evidence="2 3">
    <name type="scientific">Segatella copri</name>
    <dbReference type="NCBI Taxonomy" id="165179"/>
    <lineage>
        <taxon>Bacteria</taxon>
        <taxon>Pseudomonadati</taxon>
        <taxon>Bacteroidota</taxon>
        <taxon>Bacteroidia</taxon>
        <taxon>Bacteroidales</taxon>
        <taxon>Prevotellaceae</taxon>
        <taxon>Segatella</taxon>
    </lineage>
</organism>
<dbReference type="Proteomes" id="UP000283872">
    <property type="component" value="Unassembled WGS sequence"/>
</dbReference>
<sequence length="42" mass="4856">MFADSFPDGVLLWLIIVLFFHFFLLFNCCLQLSPSSKWKGSS</sequence>
<comment type="caution">
    <text evidence="2">The sequence shown here is derived from an EMBL/GenBank/DDBJ whole genome shotgun (WGS) entry which is preliminary data.</text>
</comment>
<protein>
    <submittedName>
        <fullName evidence="2">Transporter</fullName>
    </submittedName>
</protein>
<reference evidence="2 3" key="1">
    <citation type="submission" date="2018-08" db="EMBL/GenBank/DDBJ databases">
        <title>A genome reference for cultivated species of the human gut microbiota.</title>
        <authorList>
            <person name="Zou Y."/>
            <person name="Xue W."/>
            <person name="Luo G."/>
        </authorList>
    </citation>
    <scope>NUCLEOTIDE SEQUENCE [LARGE SCALE GENOMIC DNA]</scope>
    <source>
        <strain evidence="2 3">AF24-12</strain>
    </source>
</reference>
<name>A0A3E5DT69_9BACT</name>